<evidence type="ECO:0000313" key="2">
    <source>
        <dbReference type="EMBL" id="KAK4460622.1"/>
    </source>
</evidence>
<proteinExistence type="predicted"/>
<feature type="compositionally biased region" description="Polar residues" evidence="1">
    <location>
        <begin position="266"/>
        <end position="277"/>
    </location>
</feature>
<sequence length="509" mass="56911">MKLRSSKLEISLKHTGRITWYTEHGFLQEAVDIQLNLNIDTFEERAVIFLHGKLFSKKRQPLPLYIFLSPKDIMSIHFTPQHPHIPTYDVSASVGFLCFTMARPPSLVGPREWPLEPKMNSKDLLENMKALSRVCEFAIELGLPPGEAEFFDKLASLRSVFSANSPKCFGPDLESFLRSLYSGDGGQCIEVATNTIADTSFGYQTTMINSASSNLPDPTHNSAPFAQKRHRDDGSPSPGSLTDTHGGKRRRADHTSALGPADPYACQSTFENPASPEQQLQRITDVWAPSDNPSILNDRIATLQTAMVQIQTHIDDLTNEYSPCRYDTEEAEAIKVQAQDFTERQVQDMRTEVVGEFTSKLEESVQEEIATLSCDVQDAVQNELSDEIEQIRESTQGLGNQFDKIAAEVKDMITKVAEIEHNTNNRLDRLEQNLQSSTRGTGLLIDFEIAVNHILVTYAAELTADEKMNVLEFLQANPSSATVYNLCGSNSDTSLQRNFINKWKRNSPS</sequence>
<evidence type="ECO:0000256" key="1">
    <source>
        <dbReference type="SAM" id="MobiDB-lite"/>
    </source>
</evidence>
<evidence type="ECO:0000313" key="3">
    <source>
        <dbReference type="Proteomes" id="UP001321749"/>
    </source>
</evidence>
<dbReference type="Proteomes" id="UP001321749">
    <property type="component" value="Unassembled WGS sequence"/>
</dbReference>
<reference evidence="2" key="2">
    <citation type="submission" date="2023-06" db="EMBL/GenBank/DDBJ databases">
        <authorList>
            <consortium name="Lawrence Berkeley National Laboratory"/>
            <person name="Mondo S.J."/>
            <person name="Hensen N."/>
            <person name="Bonometti L."/>
            <person name="Westerberg I."/>
            <person name="Brannstrom I.O."/>
            <person name="Guillou S."/>
            <person name="Cros-Aarteil S."/>
            <person name="Calhoun S."/>
            <person name="Haridas S."/>
            <person name="Kuo A."/>
            <person name="Pangilinan J."/>
            <person name="Riley R."/>
            <person name="Labutti K."/>
            <person name="Andreopoulos B."/>
            <person name="Lipzen A."/>
            <person name="Chen C."/>
            <person name="Yanf M."/>
            <person name="Daum C."/>
            <person name="Ng V."/>
            <person name="Clum A."/>
            <person name="Steindorff A."/>
            <person name="Ohm R."/>
            <person name="Martin F."/>
            <person name="Silar P."/>
            <person name="Natvig D."/>
            <person name="Lalanne C."/>
            <person name="Gautier V."/>
            <person name="Ament-Velasquez S.L."/>
            <person name="Kruys A."/>
            <person name="Hutchinson M.I."/>
            <person name="Powell A.J."/>
            <person name="Barry K."/>
            <person name="Miller A.N."/>
            <person name="Grigoriev I.V."/>
            <person name="Debuchy R."/>
            <person name="Gladieux P."/>
            <person name="Thoren M.H."/>
            <person name="Johannesson H."/>
        </authorList>
    </citation>
    <scope>NUCLEOTIDE SEQUENCE</scope>
    <source>
        <strain evidence="2">PSN324</strain>
    </source>
</reference>
<gene>
    <name evidence="2" type="ORF">QBC42DRAFT_272030</name>
</gene>
<reference evidence="2" key="1">
    <citation type="journal article" date="2023" name="Mol. Phylogenet. Evol.">
        <title>Genome-scale phylogeny and comparative genomics of the fungal order Sordariales.</title>
        <authorList>
            <person name="Hensen N."/>
            <person name="Bonometti L."/>
            <person name="Westerberg I."/>
            <person name="Brannstrom I.O."/>
            <person name="Guillou S."/>
            <person name="Cros-Aarteil S."/>
            <person name="Calhoun S."/>
            <person name="Haridas S."/>
            <person name="Kuo A."/>
            <person name="Mondo S."/>
            <person name="Pangilinan J."/>
            <person name="Riley R."/>
            <person name="LaButti K."/>
            <person name="Andreopoulos B."/>
            <person name="Lipzen A."/>
            <person name="Chen C."/>
            <person name="Yan M."/>
            <person name="Daum C."/>
            <person name="Ng V."/>
            <person name="Clum A."/>
            <person name="Steindorff A."/>
            <person name="Ohm R.A."/>
            <person name="Martin F."/>
            <person name="Silar P."/>
            <person name="Natvig D.O."/>
            <person name="Lalanne C."/>
            <person name="Gautier V."/>
            <person name="Ament-Velasquez S.L."/>
            <person name="Kruys A."/>
            <person name="Hutchinson M.I."/>
            <person name="Powell A.J."/>
            <person name="Barry K."/>
            <person name="Miller A.N."/>
            <person name="Grigoriev I.V."/>
            <person name="Debuchy R."/>
            <person name="Gladieux P."/>
            <person name="Hiltunen Thoren M."/>
            <person name="Johannesson H."/>
        </authorList>
    </citation>
    <scope>NUCLEOTIDE SEQUENCE</scope>
    <source>
        <strain evidence="2">PSN324</strain>
    </source>
</reference>
<dbReference type="EMBL" id="MU865008">
    <property type="protein sequence ID" value="KAK4460622.1"/>
    <property type="molecule type" value="Genomic_DNA"/>
</dbReference>
<dbReference type="AlphaFoldDB" id="A0AAV9HIB2"/>
<accession>A0AAV9HIB2</accession>
<name>A0AAV9HIB2_9PEZI</name>
<organism evidence="2 3">
    <name type="scientific">Cladorrhinum samala</name>
    <dbReference type="NCBI Taxonomy" id="585594"/>
    <lineage>
        <taxon>Eukaryota</taxon>
        <taxon>Fungi</taxon>
        <taxon>Dikarya</taxon>
        <taxon>Ascomycota</taxon>
        <taxon>Pezizomycotina</taxon>
        <taxon>Sordariomycetes</taxon>
        <taxon>Sordariomycetidae</taxon>
        <taxon>Sordariales</taxon>
        <taxon>Podosporaceae</taxon>
        <taxon>Cladorrhinum</taxon>
    </lineage>
</organism>
<comment type="caution">
    <text evidence="2">The sequence shown here is derived from an EMBL/GenBank/DDBJ whole genome shotgun (WGS) entry which is preliminary data.</text>
</comment>
<feature type="region of interest" description="Disordered" evidence="1">
    <location>
        <begin position="211"/>
        <end position="277"/>
    </location>
</feature>
<feature type="compositionally biased region" description="Polar residues" evidence="1">
    <location>
        <begin position="211"/>
        <end position="224"/>
    </location>
</feature>
<protein>
    <submittedName>
        <fullName evidence="2">Uncharacterized protein</fullName>
    </submittedName>
</protein>
<keyword evidence="3" id="KW-1185">Reference proteome</keyword>